<proteinExistence type="predicted"/>
<reference evidence="1 2" key="1">
    <citation type="submission" date="2018-09" db="EMBL/GenBank/DDBJ databases">
        <title>The draft genome of Acinetobacter spp. strains.</title>
        <authorList>
            <person name="Qin J."/>
            <person name="Feng Y."/>
            <person name="Zong Z."/>
        </authorList>
    </citation>
    <scope>NUCLEOTIDE SEQUENCE [LARGE SCALE GENOMIC DNA]</scope>
    <source>
        <strain evidence="1 2">WCHAc060002</strain>
    </source>
</reference>
<evidence type="ECO:0000313" key="1">
    <source>
        <dbReference type="EMBL" id="RKG47651.1"/>
    </source>
</evidence>
<evidence type="ECO:0000313" key="2">
    <source>
        <dbReference type="Proteomes" id="UP000281084"/>
    </source>
</evidence>
<protein>
    <submittedName>
        <fullName evidence="1">Uncharacterized protein</fullName>
    </submittedName>
</protein>
<dbReference type="EMBL" id="RAXZ01000051">
    <property type="protein sequence ID" value="RKG47651.1"/>
    <property type="molecule type" value="Genomic_DNA"/>
</dbReference>
<gene>
    <name evidence="1" type="ORF">D7V64_16470</name>
</gene>
<dbReference type="Proteomes" id="UP000281084">
    <property type="component" value="Unassembled WGS sequence"/>
</dbReference>
<comment type="caution">
    <text evidence="1">The sequence shown here is derived from an EMBL/GenBank/DDBJ whole genome shotgun (WGS) entry which is preliminary data.</text>
</comment>
<organism evidence="1 2">
    <name type="scientific">Acinetobacter cumulans</name>
    <dbReference type="NCBI Taxonomy" id="2136182"/>
    <lineage>
        <taxon>Bacteria</taxon>
        <taxon>Pseudomonadati</taxon>
        <taxon>Pseudomonadota</taxon>
        <taxon>Gammaproteobacteria</taxon>
        <taxon>Moraxellales</taxon>
        <taxon>Moraxellaceae</taxon>
        <taxon>Acinetobacter</taxon>
    </lineage>
</organism>
<name>A0A3A8G263_9GAMM</name>
<dbReference type="AlphaFoldDB" id="A0A3A8G263"/>
<dbReference type="RefSeq" id="WP_120368375.1">
    <property type="nucleotide sequence ID" value="NZ_RAXZ01000051.1"/>
</dbReference>
<sequence length="65" mass="7970">MHTILWDEESVFPEKIQSFKKFLKKYLTSLNRTELLQNKPFNYDSESDEFLNPDIQEYYELWSMA</sequence>
<accession>A0A3A8G263</accession>